<feature type="compositionally biased region" description="Low complexity" evidence="2">
    <location>
        <begin position="302"/>
        <end position="313"/>
    </location>
</feature>
<feature type="compositionally biased region" description="Basic and acidic residues" evidence="2">
    <location>
        <begin position="278"/>
        <end position="288"/>
    </location>
</feature>
<dbReference type="EMBL" id="JASWJB010000040">
    <property type="protein sequence ID" value="KAK2606416.1"/>
    <property type="molecule type" value="Genomic_DNA"/>
</dbReference>
<evidence type="ECO:0000313" key="5">
    <source>
        <dbReference type="Proteomes" id="UP001251528"/>
    </source>
</evidence>
<dbReference type="Pfam" id="PF00226">
    <property type="entry name" value="DnaJ"/>
    <property type="match status" value="1"/>
</dbReference>
<evidence type="ECO:0000256" key="2">
    <source>
        <dbReference type="SAM" id="MobiDB-lite"/>
    </source>
</evidence>
<feature type="domain" description="J" evidence="3">
    <location>
        <begin position="9"/>
        <end position="74"/>
    </location>
</feature>
<dbReference type="GO" id="GO:0005737">
    <property type="term" value="C:cytoplasm"/>
    <property type="evidence" value="ECO:0007669"/>
    <property type="project" value="TreeGrafter"/>
</dbReference>
<dbReference type="PANTHER" id="PTHR43096">
    <property type="entry name" value="DNAJ HOMOLOG 1, MITOCHONDRIAL-RELATED"/>
    <property type="match status" value="1"/>
</dbReference>
<dbReference type="Proteomes" id="UP001251528">
    <property type="component" value="Unassembled WGS sequence"/>
</dbReference>
<gene>
    <name evidence="4" type="ORF">QQS21_003108</name>
</gene>
<evidence type="ECO:0000313" key="4">
    <source>
        <dbReference type="EMBL" id="KAK2606416.1"/>
    </source>
</evidence>
<dbReference type="InterPro" id="IPR018253">
    <property type="entry name" value="DnaJ_domain_CS"/>
</dbReference>
<reference evidence="4" key="1">
    <citation type="submission" date="2023-06" db="EMBL/GenBank/DDBJ databases">
        <title>Conoideocrella luteorostrata (Hypocreales: Clavicipitaceae), a potential biocontrol fungus for elongate hemlock scale in United States Christmas tree production areas.</title>
        <authorList>
            <person name="Barrett H."/>
            <person name="Lovett B."/>
            <person name="Macias A.M."/>
            <person name="Stajich J.E."/>
            <person name="Kasson M.T."/>
        </authorList>
    </citation>
    <scope>NUCLEOTIDE SEQUENCE</scope>
    <source>
        <strain evidence="4">ARSEF 14590</strain>
    </source>
</reference>
<dbReference type="InterPro" id="IPR001623">
    <property type="entry name" value="DnaJ_domain"/>
</dbReference>
<dbReference type="SUPFAM" id="SSF46565">
    <property type="entry name" value="Chaperone J-domain"/>
    <property type="match status" value="1"/>
</dbReference>
<dbReference type="AlphaFoldDB" id="A0AAJ0CTR6"/>
<dbReference type="PRINTS" id="PR00625">
    <property type="entry name" value="JDOMAIN"/>
</dbReference>
<sequence length="320" mass="36771">MAARAPAIDHYAVLQLSPSADEDSIKANYRRLALVKHPDRNGNTAKANADFQELQEAYESLLDSTKRRLFDCTYTPGRPVDASNVPDPRRNRRHVEPAEYYHQLITLTQELVHLEQQREKLGKEQVESRQAMDEKQEALARLQAEDHRAAAQAEAEDAARNTWLGFFFRHQLSAAEREERDRQADGRRTSRLVLESELDRCKGNLGSITSQLEHVERLISITLKNRVAFRQQDVIAIIREVDDLYRQGHWKETDHQQNFGYQQEEQSQNGAESPQAYEEARWWHHEDATSSCGAEATDESRSYTSSSNLSSHSSYKHGEL</sequence>
<dbReference type="Gene3D" id="1.10.287.110">
    <property type="entry name" value="DnaJ domain"/>
    <property type="match status" value="1"/>
</dbReference>
<keyword evidence="1" id="KW-0175">Coiled coil</keyword>
<dbReference type="PROSITE" id="PS00636">
    <property type="entry name" value="DNAJ_1"/>
    <property type="match status" value="1"/>
</dbReference>
<feature type="compositionally biased region" description="Polar residues" evidence="2">
    <location>
        <begin position="261"/>
        <end position="272"/>
    </location>
</feature>
<dbReference type="CDD" id="cd06257">
    <property type="entry name" value="DnaJ"/>
    <property type="match status" value="1"/>
</dbReference>
<evidence type="ECO:0000256" key="1">
    <source>
        <dbReference type="SAM" id="Coils"/>
    </source>
</evidence>
<accession>A0AAJ0CTR6</accession>
<name>A0AAJ0CTR6_9HYPO</name>
<dbReference type="SMART" id="SM00271">
    <property type="entry name" value="DnaJ"/>
    <property type="match status" value="1"/>
</dbReference>
<comment type="caution">
    <text evidence="4">The sequence shown here is derived from an EMBL/GenBank/DDBJ whole genome shotgun (WGS) entry which is preliminary data.</text>
</comment>
<dbReference type="GO" id="GO:0042026">
    <property type="term" value="P:protein refolding"/>
    <property type="evidence" value="ECO:0007669"/>
    <property type="project" value="TreeGrafter"/>
</dbReference>
<dbReference type="InterPro" id="IPR036869">
    <property type="entry name" value="J_dom_sf"/>
</dbReference>
<organism evidence="4 5">
    <name type="scientific">Conoideocrella luteorostrata</name>
    <dbReference type="NCBI Taxonomy" id="1105319"/>
    <lineage>
        <taxon>Eukaryota</taxon>
        <taxon>Fungi</taxon>
        <taxon>Dikarya</taxon>
        <taxon>Ascomycota</taxon>
        <taxon>Pezizomycotina</taxon>
        <taxon>Sordariomycetes</taxon>
        <taxon>Hypocreomycetidae</taxon>
        <taxon>Hypocreales</taxon>
        <taxon>Clavicipitaceae</taxon>
        <taxon>Conoideocrella</taxon>
    </lineage>
</organism>
<feature type="region of interest" description="Disordered" evidence="2">
    <location>
        <begin position="261"/>
        <end position="320"/>
    </location>
</feature>
<evidence type="ECO:0000259" key="3">
    <source>
        <dbReference type="PROSITE" id="PS50076"/>
    </source>
</evidence>
<dbReference type="PROSITE" id="PS50076">
    <property type="entry name" value="DNAJ_2"/>
    <property type="match status" value="1"/>
</dbReference>
<protein>
    <recommendedName>
        <fullName evidence="3">J domain-containing protein</fullName>
    </recommendedName>
</protein>
<dbReference type="PANTHER" id="PTHR43096:SF58">
    <property type="entry name" value="CHAPERONE DNAJ-DOMAIN SUPERFAMILY PROTEIN"/>
    <property type="match status" value="1"/>
</dbReference>
<dbReference type="GO" id="GO:0051082">
    <property type="term" value="F:unfolded protein binding"/>
    <property type="evidence" value="ECO:0007669"/>
    <property type="project" value="TreeGrafter"/>
</dbReference>
<proteinExistence type="predicted"/>
<keyword evidence="5" id="KW-1185">Reference proteome</keyword>
<feature type="coiled-coil region" evidence="1">
    <location>
        <begin position="104"/>
        <end position="161"/>
    </location>
</feature>